<evidence type="ECO:0000313" key="1">
    <source>
        <dbReference type="EMBL" id="GFY18149.1"/>
    </source>
</evidence>
<dbReference type="AlphaFoldDB" id="A0A8X6SQM2"/>
<dbReference type="EMBL" id="BMAU01021348">
    <property type="protein sequence ID" value="GFY18149.1"/>
    <property type="molecule type" value="Genomic_DNA"/>
</dbReference>
<organism evidence="1 2">
    <name type="scientific">Trichonephila clavipes</name>
    <name type="common">Golden silk orbweaver</name>
    <name type="synonym">Nephila clavipes</name>
    <dbReference type="NCBI Taxonomy" id="2585209"/>
    <lineage>
        <taxon>Eukaryota</taxon>
        <taxon>Metazoa</taxon>
        <taxon>Ecdysozoa</taxon>
        <taxon>Arthropoda</taxon>
        <taxon>Chelicerata</taxon>
        <taxon>Arachnida</taxon>
        <taxon>Araneae</taxon>
        <taxon>Araneomorphae</taxon>
        <taxon>Entelegynae</taxon>
        <taxon>Araneoidea</taxon>
        <taxon>Nephilidae</taxon>
        <taxon>Trichonephila</taxon>
    </lineage>
</organism>
<reference evidence="1" key="1">
    <citation type="submission" date="2020-08" db="EMBL/GenBank/DDBJ databases">
        <title>Multicomponent nature underlies the extraordinary mechanical properties of spider dragline silk.</title>
        <authorList>
            <person name="Kono N."/>
            <person name="Nakamura H."/>
            <person name="Mori M."/>
            <person name="Yoshida Y."/>
            <person name="Ohtoshi R."/>
            <person name="Malay A.D."/>
            <person name="Moran D.A.P."/>
            <person name="Tomita M."/>
            <person name="Numata K."/>
            <person name="Arakawa K."/>
        </authorList>
    </citation>
    <scope>NUCLEOTIDE SEQUENCE</scope>
</reference>
<proteinExistence type="predicted"/>
<gene>
    <name evidence="1" type="ORF">TNCV_2045561</name>
</gene>
<protein>
    <submittedName>
        <fullName evidence="1">Uncharacterized protein</fullName>
    </submittedName>
</protein>
<keyword evidence="2" id="KW-1185">Reference proteome</keyword>
<evidence type="ECO:0000313" key="2">
    <source>
        <dbReference type="Proteomes" id="UP000887159"/>
    </source>
</evidence>
<dbReference type="Proteomes" id="UP000887159">
    <property type="component" value="Unassembled WGS sequence"/>
</dbReference>
<comment type="caution">
    <text evidence="1">The sequence shown here is derived from an EMBL/GenBank/DDBJ whole genome shotgun (WGS) entry which is preliminary data.</text>
</comment>
<name>A0A8X6SQM2_TRICX</name>
<sequence length="159" mass="17551">MSNGSWNAECAVCPPFNKVAAMPEDAITNAIFCWLYFHKAAPESLVVIGNKNMDAGLRTQSDLTSFQQYQEKLREFLKLESRCSFPEMHLVPTFGAPARFVPEGTGSTIVQQSSFSFLSLILDSRSPSRKTLGAHFAHSKNFKVSPCHSSFKIVSSGII</sequence>
<accession>A0A8X6SQM2</accession>